<keyword evidence="3" id="KW-1185">Reference proteome</keyword>
<organism evidence="2 3">
    <name type="scientific">Lentinula boryana</name>
    <dbReference type="NCBI Taxonomy" id="40481"/>
    <lineage>
        <taxon>Eukaryota</taxon>
        <taxon>Fungi</taxon>
        <taxon>Dikarya</taxon>
        <taxon>Basidiomycota</taxon>
        <taxon>Agaricomycotina</taxon>
        <taxon>Agaricomycetes</taxon>
        <taxon>Agaricomycetidae</taxon>
        <taxon>Agaricales</taxon>
        <taxon>Marasmiineae</taxon>
        <taxon>Omphalotaceae</taxon>
        <taxon>Lentinula</taxon>
    </lineage>
</organism>
<feature type="compositionally biased region" description="Low complexity" evidence="1">
    <location>
        <begin position="18"/>
        <end position="27"/>
    </location>
</feature>
<comment type="caution">
    <text evidence="2">The sequence shown here is derived from an EMBL/GenBank/DDBJ whole genome shotgun (WGS) entry which is preliminary data.</text>
</comment>
<accession>A0ABQ8Q7S9</accession>
<proteinExistence type="predicted"/>
<feature type="compositionally biased region" description="Polar residues" evidence="1">
    <location>
        <begin position="40"/>
        <end position="60"/>
    </location>
</feature>
<dbReference type="EMBL" id="MU790696">
    <property type="protein sequence ID" value="KAJ3994576.1"/>
    <property type="molecule type" value="Genomic_DNA"/>
</dbReference>
<feature type="region of interest" description="Disordered" evidence="1">
    <location>
        <begin position="1"/>
        <end position="95"/>
    </location>
</feature>
<reference evidence="2" key="1">
    <citation type="submission" date="2022-08" db="EMBL/GenBank/DDBJ databases">
        <authorList>
            <consortium name="DOE Joint Genome Institute"/>
            <person name="Min B."/>
            <person name="Riley R."/>
            <person name="Sierra-Patev S."/>
            <person name="Naranjo-Ortiz M."/>
            <person name="Looney B."/>
            <person name="Konkel Z."/>
            <person name="Slot J.C."/>
            <person name="Sakamoto Y."/>
            <person name="Steenwyk J.L."/>
            <person name="Rokas A."/>
            <person name="Carro J."/>
            <person name="Camarero S."/>
            <person name="Ferreira P."/>
            <person name="Molpeceres G."/>
            <person name="Ruiz-Duenas F.J."/>
            <person name="Serrano A."/>
            <person name="Henrissat B."/>
            <person name="Drula E."/>
            <person name="Hughes K.W."/>
            <person name="Mata J.L."/>
            <person name="Ishikawa N.K."/>
            <person name="Vargas-Isla R."/>
            <person name="Ushijima S."/>
            <person name="Smith C.A."/>
            <person name="Ahrendt S."/>
            <person name="Andreopoulos W."/>
            <person name="He G."/>
            <person name="Labutti K."/>
            <person name="Lipzen A."/>
            <person name="Ng V."/>
            <person name="Sandor L."/>
            <person name="Barry K."/>
            <person name="Martinez A.T."/>
            <person name="Xiao Y."/>
            <person name="Gibbons J.G."/>
            <person name="Terashima K."/>
            <person name="Hibbett D.S."/>
            <person name="Grigoriev I.V."/>
        </authorList>
    </citation>
    <scope>NUCLEOTIDE SEQUENCE</scope>
    <source>
        <strain evidence="2">TFB10827</strain>
    </source>
</reference>
<evidence type="ECO:0000313" key="2">
    <source>
        <dbReference type="EMBL" id="KAJ3994576.1"/>
    </source>
</evidence>
<sequence>MAHIGSVFLGDSRRQRVLSSSSSSSTPPSSPLPISPLPSATQTTFGMALDSSVNPVSPTTVEEADGIDEVEESKQTTASTSNSMEPARADKNESSLPSFSYIQSLGELIDPLTALELRVRLLEGLVVGLDGPSEEGRTAGSTTLVKSTETLKRTLDRYVDDNDTLRKFMNNYDQYAPYLTPAFALGLLDDSACASFHASQNPHLFMCHLSSLSSPVSSLDTLQSYIHEMEPEIRSADTSMQEIETLLRRGILDGEGANDKLESYIPLKPRLSTLLELHEQNTARADELERRVAGIMESHTGYIDTLSDLFLAWDDALTDAENRLVRIEREKEERERLGLA</sequence>
<protein>
    <submittedName>
        <fullName evidence="2">Uncharacterized protein</fullName>
    </submittedName>
</protein>
<dbReference type="Proteomes" id="UP001163828">
    <property type="component" value="Unassembled WGS sequence"/>
</dbReference>
<evidence type="ECO:0000313" key="3">
    <source>
        <dbReference type="Proteomes" id="UP001163828"/>
    </source>
</evidence>
<evidence type="ECO:0000256" key="1">
    <source>
        <dbReference type="SAM" id="MobiDB-lite"/>
    </source>
</evidence>
<gene>
    <name evidence="2" type="ORF">F5050DRAFT_461047</name>
</gene>
<feature type="compositionally biased region" description="Acidic residues" evidence="1">
    <location>
        <begin position="62"/>
        <end position="71"/>
    </location>
</feature>
<name>A0ABQ8Q7S9_9AGAR</name>
<feature type="compositionally biased region" description="Polar residues" evidence="1">
    <location>
        <begin position="75"/>
        <end position="84"/>
    </location>
</feature>